<keyword evidence="1" id="KW-1185">Reference proteome</keyword>
<evidence type="ECO:0000313" key="1">
    <source>
        <dbReference type="Proteomes" id="UP000095283"/>
    </source>
</evidence>
<dbReference type="WBParaSite" id="Hba_01183">
    <property type="protein sequence ID" value="Hba_01183"/>
    <property type="gene ID" value="Hba_01183"/>
</dbReference>
<accession>A0A1I7W971</accession>
<reference evidence="2" key="1">
    <citation type="submission" date="2016-11" db="UniProtKB">
        <authorList>
            <consortium name="WormBaseParasite"/>
        </authorList>
    </citation>
    <scope>IDENTIFICATION</scope>
</reference>
<organism evidence="1 2">
    <name type="scientific">Heterorhabditis bacteriophora</name>
    <name type="common">Entomopathogenic nematode worm</name>
    <dbReference type="NCBI Taxonomy" id="37862"/>
    <lineage>
        <taxon>Eukaryota</taxon>
        <taxon>Metazoa</taxon>
        <taxon>Ecdysozoa</taxon>
        <taxon>Nematoda</taxon>
        <taxon>Chromadorea</taxon>
        <taxon>Rhabditida</taxon>
        <taxon>Rhabditina</taxon>
        <taxon>Rhabditomorpha</taxon>
        <taxon>Strongyloidea</taxon>
        <taxon>Heterorhabditidae</taxon>
        <taxon>Heterorhabditis</taxon>
    </lineage>
</organism>
<name>A0A1I7W971_HETBA</name>
<dbReference type="AlphaFoldDB" id="A0A1I7W971"/>
<protein>
    <submittedName>
        <fullName evidence="2">Transposase</fullName>
    </submittedName>
</protein>
<sequence>MNAILNLNYYFCVIELDSTKISVITKTIL</sequence>
<proteinExistence type="predicted"/>
<evidence type="ECO:0000313" key="2">
    <source>
        <dbReference type="WBParaSite" id="Hba_01183"/>
    </source>
</evidence>
<dbReference type="Proteomes" id="UP000095283">
    <property type="component" value="Unplaced"/>
</dbReference>